<protein>
    <submittedName>
        <fullName evidence="3">Uncharacterized protein, YigZ family</fullName>
    </submittedName>
</protein>
<comment type="similarity">
    <text evidence="1">Belongs to the IMPACT family.</text>
</comment>
<dbReference type="PROSITE" id="PS00910">
    <property type="entry name" value="UPF0029"/>
    <property type="match status" value="1"/>
</dbReference>
<dbReference type="Gene3D" id="3.30.230.30">
    <property type="entry name" value="Impact, N-terminal domain"/>
    <property type="match status" value="1"/>
</dbReference>
<dbReference type="OrthoDB" id="9813771at2"/>
<organism evidence="3 4">
    <name type="scientific">Cyclobacterium lianum</name>
    <dbReference type="NCBI Taxonomy" id="388280"/>
    <lineage>
        <taxon>Bacteria</taxon>
        <taxon>Pseudomonadati</taxon>
        <taxon>Bacteroidota</taxon>
        <taxon>Cytophagia</taxon>
        <taxon>Cytophagales</taxon>
        <taxon>Cyclobacteriaceae</taxon>
        <taxon>Cyclobacterium</taxon>
    </lineage>
</organism>
<evidence type="ECO:0000313" key="4">
    <source>
        <dbReference type="Proteomes" id="UP000184513"/>
    </source>
</evidence>
<dbReference type="InterPro" id="IPR023582">
    <property type="entry name" value="Impact"/>
</dbReference>
<name>A0A1M7PWT8_9BACT</name>
<feature type="domain" description="Impact N-terminal" evidence="2">
    <location>
        <begin position="19"/>
        <end position="124"/>
    </location>
</feature>
<dbReference type="InterPro" id="IPR020569">
    <property type="entry name" value="UPF0029_Impact_CS"/>
</dbReference>
<dbReference type="SUPFAM" id="SSF54211">
    <property type="entry name" value="Ribosomal protein S5 domain 2-like"/>
    <property type="match status" value="1"/>
</dbReference>
<evidence type="ECO:0000256" key="1">
    <source>
        <dbReference type="ARBA" id="ARBA00007665"/>
    </source>
</evidence>
<dbReference type="InterPro" id="IPR020568">
    <property type="entry name" value="Ribosomal_Su5_D2-typ_SF"/>
</dbReference>
<dbReference type="PANTHER" id="PTHR16301">
    <property type="entry name" value="IMPACT-RELATED"/>
    <property type="match status" value="1"/>
</dbReference>
<proteinExistence type="inferred from homology"/>
<dbReference type="AlphaFoldDB" id="A0A1M7PWT8"/>
<gene>
    <name evidence="3" type="ORF">SAMN04488057_11197</name>
</gene>
<dbReference type="GO" id="GO:0006446">
    <property type="term" value="P:regulation of translational initiation"/>
    <property type="evidence" value="ECO:0007669"/>
    <property type="project" value="TreeGrafter"/>
</dbReference>
<dbReference type="InterPro" id="IPR036956">
    <property type="entry name" value="Impact_N_sf"/>
</dbReference>
<dbReference type="STRING" id="388280.SAMN04488057_11197"/>
<dbReference type="Proteomes" id="UP000184513">
    <property type="component" value="Unassembled WGS sequence"/>
</dbReference>
<dbReference type="PANTHER" id="PTHR16301:SF20">
    <property type="entry name" value="IMPACT FAMILY MEMBER YIGZ"/>
    <property type="match status" value="1"/>
</dbReference>
<evidence type="ECO:0000313" key="3">
    <source>
        <dbReference type="EMBL" id="SHN22124.1"/>
    </source>
</evidence>
<dbReference type="RefSeq" id="WP_073095949.1">
    <property type="nucleotide sequence ID" value="NZ_FRCY01000011.1"/>
</dbReference>
<dbReference type="GO" id="GO:0005737">
    <property type="term" value="C:cytoplasm"/>
    <property type="evidence" value="ECO:0007669"/>
    <property type="project" value="TreeGrafter"/>
</dbReference>
<dbReference type="InterPro" id="IPR001498">
    <property type="entry name" value="Impact_N"/>
</dbReference>
<sequence>MNDTFNTIKSAATGLHREKGSRFLSFIYPVEDEAAVQEMLLRLKKTYYDASHHCYAYILGKHMDVYRANDDGEPHHSAGDPILGQLRSNALTNCLIVVVRYFGGTKLGKGGLVQAYKTAAAAAISAGEIITSTLTKAIVISFEYEAMGTVMPLLNRDEFKIVNQDFAEGCRITLECRENLYPDLKSILEGIPAVVILT</sequence>
<evidence type="ECO:0000259" key="2">
    <source>
        <dbReference type="Pfam" id="PF01205"/>
    </source>
</evidence>
<reference evidence="3 4" key="1">
    <citation type="submission" date="2016-11" db="EMBL/GenBank/DDBJ databases">
        <authorList>
            <person name="Jaros S."/>
            <person name="Januszkiewicz K."/>
            <person name="Wedrychowicz H."/>
        </authorList>
    </citation>
    <scope>NUCLEOTIDE SEQUENCE [LARGE SCALE GENOMIC DNA]</scope>
    <source>
        <strain evidence="3 4">CGMCC 1.6102</strain>
    </source>
</reference>
<keyword evidence="4" id="KW-1185">Reference proteome</keyword>
<dbReference type="EMBL" id="FRCY01000011">
    <property type="protein sequence ID" value="SHN22124.1"/>
    <property type="molecule type" value="Genomic_DNA"/>
</dbReference>
<dbReference type="Pfam" id="PF01205">
    <property type="entry name" value="Impact_N"/>
    <property type="match status" value="1"/>
</dbReference>
<accession>A0A1M7PWT8</accession>